<name>A0AAN6TXL6_9PEZI</name>
<sequence>MIISLSLSCREPKKIIGHAKSTLYVTFGTFIFDSKKENLEGKERKRTGHHPYLATASLTIRWASRQPCPCSLRSVRPHVAIAVGPCPHPGSADCRELSASGRVLSRSRAGWGKTWIGDRLPSEFVRANLEMILRRLVVIESRLALMNQALVSGRLSAVVENSGTLALSLGVVPHKTEATDIENTRDRESAVKLNFRSNLLFLLLSVLRRQTGRQLGAT</sequence>
<accession>A0AAN6TXL6</accession>
<gene>
    <name evidence="1" type="ORF">N657DRAFT_470423</name>
</gene>
<reference evidence="1" key="2">
    <citation type="submission" date="2023-05" db="EMBL/GenBank/DDBJ databases">
        <authorList>
            <consortium name="Lawrence Berkeley National Laboratory"/>
            <person name="Steindorff A."/>
            <person name="Hensen N."/>
            <person name="Bonometti L."/>
            <person name="Westerberg I."/>
            <person name="Brannstrom I.O."/>
            <person name="Guillou S."/>
            <person name="Cros-Aarteil S."/>
            <person name="Calhoun S."/>
            <person name="Haridas S."/>
            <person name="Kuo A."/>
            <person name="Mondo S."/>
            <person name="Pangilinan J."/>
            <person name="Riley R."/>
            <person name="Labutti K."/>
            <person name="Andreopoulos B."/>
            <person name="Lipzen A."/>
            <person name="Chen C."/>
            <person name="Yanf M."/>
            <person name="Daum C."/>
            <person name="Ng V."/>
            <person name="Clum A."/>
            <person name="Ohm R."/>
            <person name="Martin F."/>
            <person name="Silar P."/>
            <person name="Natvig D."/>
            <person name="Lalanne C."/>
            <person name="Gautier V."/>
            <person name="Ament-Velasquez S.L."/>
            <person name="Kruys A."/>
            <person name="Hutchinson M.I."/>
            <person name="Powell A.J."/>
            <person name="Barry K."/>
            <person name="Miller A.N."/>
            <person name="Grigoriev I.V."/>
            <person name="Debuchy R."/>
            <person name="Gladieux P."/>
            <person name="Thoren M.H."/>
            <person name="Johannesson H."/>
        </authorList>
    </citation>
    <scope>NUCLEOTIDE SEQUENCE</scope>
    <source>
        <strain evidence="1">CBS 731.68</strain>
    </source>
</reference>
<dbReference type="AlphaFoldDB" id="A0AAN6TXL6"/>
<dbReference type="EMBL" id="MU853230">
    <property type="protein sequence ID" value="KAK4122627.1"/>
    <property type="molecule type" value="Genomic_DNA"/>
</dbReference>
<evidence type="ECO:0000313" key="2">
    <source>
        <dbReference type="Proteomes" id="UP001302602"/>
    </source>
</evidence>
<keyword evidence="2" id="KW-1185">Reference proteome</keyword>
<evidence type="ECO:0000313" key="1">
    <source>
        <dbReference type="EMBL" id="KAK4122627.1"/>
    </source>
</evidence>
<dbReference type="GeneID" id="87824296"/>
<organism evidence="1 2">
    <name type="scientific">Parathielavia appendiculata</name>
    <dbReference type="NCBI Taxonomy" id="2587402"/>
    <lineage>
        <taxon>Eukaryota</taxon>
        <taxon>Fungi</taxon>
        <taxon>Dikarya</taxon>
        <taxon>Ascomycota</taxon>
        <taxon>Pezizomycotina</taxon>
        <taxon>Sordariomycetes</taxon>
        <taxon>Sordariomycetidae</taxon>
        <taxon>Sordariales</taxon>
        <taxon>Chaetomiaceae</taxon>
        <taxon>Parathielavia</taxon>
    </lineage>
</organism>
<comment type="caution">
    <text evidence="1">The sequence shown here is derived from an EMBL/GenBank/DDBJ whole genome shotgun (WGS) entry which is preliminary data.</text>
</comment>
<proteinExistence type="predicted"/>
<dbReference type="Proteomes" id="UP001302602">
    <property type="component" value="Unassembled WGS sequence"/>
</dbReference>
<reference evidence="1" key="1">
    <citation type="journal article" date="2023" name="Mol. Phylogenet. Evol.">
        <title>Genome-scale phylogeny and comparative genomics of the fungal order Sordariales.</title>
        <authorList>
            <person name="Hensen N."/>
            <person name="Bonometti L."/>
            <person name="Westerberg I."/>
            <person name="Brannstrom I.O."/>
            <person name="Guillou S."/>
            <person name="Cros-Aarteil S."/>
            <person name="Calhoun S."/>
            <person name="Haridas S."/>
            <person name="Kuo A."/>
            <person name="Mondo S."/>
            <person name="Pangilinan J."/>
            <person name="Riley R."/>
            <person name="LaButti K."/>
            <person name="Andreopoulos B."/>
            <person name="Lipzen A."/>
            <person name="Chen C."/>
            <person name="Yan M."/>
            <person name="Daum C."/>
            <person name="Ng V."/>
            <person name="Clum A."/>
            <person name="Steindorff A."/>
            <person name="Ohm R.A."/>
            <person name="Martin F."/>
            <person name="Silar P."/>
            <person name="Natvig D.O."/>
            <person name="Lalanne C."/>
            <person name="Gautier V."/>
            <person name="Ament-Velasquez S.L."/>
            <person name="Kruys A."/>
            <person name="Hutchinson M.I."/>
            <person name="Powell A.J."/>
            <person name="Barry K."/>
            <person name="Miller A.N."/>
            <person name="Grigoriev I.V."/>
            <person name="Debuchy R."/>
            <person name="Gladieux P."/>
            <person name="Hiltunen Thoren M."/>
            <person name="Johannesson H."/>
        </authorList>
    </citation>
    <scope>NUCLEOTIDE SEQUENCE</scope>
    <source>
        <strain evidence="1">CBS 731.68</strain>
    </source>
</reference>
<protein>
    <submittedName>
        <fullName evidence="1">Uncharacterized protein</fullName>
    </submittedName>
</protein>
<dbReference type="RefSeq" id="XP_062646398.1">
    <property type="nucleotide sequence ID" value="XM_062787526.1"/>
</dbReference>